<keyword evidence="2" id="KW-1185">Reference proteome</keyword>
<keyword evidence="1" id="KW-0378">Hydrolase</keyword>
<dbReference type="Gene3D" id="2.115.10.20">
    <property type="entry name" value="Glycosyl hydrolase domain, family 43"/>
    <property type="match status" value="1"/>
</dbReference>
<dbReference type="Proteomes" id="UP001155241">
    <property type="component" value="Unassembled WGS sequence"/>
</dbReference>
<dbReference type="InterPro" id="IPR050727">
    <property type="entry name" value="GH43_arabinanases"/>
</dbReference>
<proteinExistence type="predicted"/>
<dbReference type="GO" id="GO:0016787">
    <property type="term" value="F:hydrolase activity"/>
    <property type="evidence" value="ECO:0007669"/>
    <property type="project" value="UniProtKB-KW"/>
</dbReference>
<dbReference type="PANTHER" id="PTHR43301:SF3">
    <property type="entry name" value="ARABINAN ENDO-1,5-ALPHA-L-ARABINOSIDASE A-RELATED"/>
    <property type="match status" value="1"/>
</dbReference>
<gene>
    <name evidence="1" type="ORF">NG895_29365</name>
</gene>
<dbReference type="InterPro" id="IPR023296">
    <property type="entry name" value="Glyco_hydro_beta-prop_sf"/>
</dbReference>
<name>A0A9X2FF54_9BACT</name>
<dbReference type="EMBL" id="JAMXLR010000095">
    <property type="protein sequence ID" value="MCO6048032.1"/>
    <property type="molecule type" value="Genomic_DNA"/>
</dbReference>
<dbReference type="CDD" id="cd08983">
    <property type="entry name" value="GH43_Bt3655-like"/>
    <property type="match status" value="1"/>
</dbReference>
<dbReference type="SUPFAM" id="SSF75005">
    <property type="entry name" value="Arabinanase/levansucrase/invertase"/>
    <property type="match status" value="1"/>
</dbReference>
<accession>A0A9X2FF54</accession>
<sequence>MVFPSNQSACAQPPAGRVRSSLSVAVGVILGAVVYCSGNNANAQQPDPPGQSEPGETPQHEAYLFAHMTHRDYGRLYYSVSRDGLHWKQLGGGKRVFDEYKGHPSIVLGHDGRYYLVGNRSDAAETIHFWVSDDLIHWEKHSDFTPDIHSIPDYPEALQRIGAPKLFYDSASRQYVLTWHTPHVVAPQDDPEAYWASQRTIYVTSADLKQFSAPAKLFDWNFATIDVVLQRDGDAYYAILKDETYPTLDWVTGKTIRIAKSANLLGPYAEPGPPLSPNFREAPNLIPSPNGTCWYLYYEQYPGVSYGLSVSDSLDGKWFHISGNTNFADWDKYRMPAKVRHGCMLVISKQQYDALCDSFP</sequence>
<dbReference type="PANTHER" id="PTHR43301">
    <property type="entry name" value="ARABINAN ENDO-1,5-ALPHA-L-ARABINOSIDASE"/>
    <property type="match status" value="1"/>
</dbReference>
<evidence type="ECO:0000313" key="2">
    <source>
        <dbReference type="Proteomes" id="UP001155241"/>
    </source>
</evidence>
<comment type="caution">
    <text evidence="1">The sequence shown here is derived from an EMBL/GenBank/DDBJ whole genome shotgun (WGS) entry which is preliminary data.</text>
</comment>
<organism evidence="1 2">
    <name type="scientific">Aeoliella straminimaris</name>
    <dbReference type="NCBI Taxonomy" id="2954799"/>
    <lineage>
        <taxon>Bacteria</taxon>
        <taxon>Pseudomonadati</taxon>
        <taxon>Planctomycetota</taxon>
        <taxon>Planctomycetia</taxon>
        <taxon>Pirellulales</taxon>
        <taxon>Lacipirellulaceae</taxon>
        <taxon>Aeoliella</taxon>
    </lineage>
</organism>
<dbReference type="RefSeq" id="WP_252856147.1">
    <property type="nucleotide sequence ID" value="NZ_JAMXLR010000095.1"/>
</dbReference>
<evidence type="ECO:0000313" key="1">
    <source>
        <dbReference type="EMBL" id="MCO6048032.1"/>
    </source>
</evidence>
<protein>
    <submittedName>
        <fullName evidence="1">Glycoside hydrolase family 43 protein</fullName>
    </submittedName>
</protein>
<reference evidence="1" key="1">
    <citation type="submission" date="2022-06" db="EMBL/GenBank/DDBJ databases">
        <title>Aeoliella straminimaris, a novel planctomycete from sediments.</title>
        <authorList>
            <person name="Vitorino I.R."/>
            <person name="Lage O.M."/>
        </authorList>
    </citation>
    <scope>NUCLEOTIDE SEQUENCE</scope>
    <source>
        <strain evidence="1">ICT_H6.2</strain>
    </source>
</reference>
<dbReference type="AlphaFoldDB" id="A0A9X2FF54"/>